<evidence type="ECO:0000313" key="10">
    <source>
        <dbReference type="Proteomes" id="UP001443914"/>
    </source>
</evidence>
<dbReference type="InterPro" id="IPR027417">
    <property type="entry name" value="P-loop_NTPase"/>
</dbReference>
<keyword evidence="10" id="KW-1185">Reference proteome</keyword>
<dbReference type="PANTHER" id="PTHR10887">
    <property type="entry name" value="DNA2/NAM7 HELICASE FAMILY"/>
    <property type="match status" value="1"/>
</dbReference>
<dbReference type="EMBL" id="JBDFQZ010000005">
    <property type="protein sequence ID" value="KAK9724097.1"/>
    <property type="molecule type" value="Genomic_DNA"/>
</dbReference>
<feature type="domain" description="DNA2/NAM7 helicase helicase" evidence="6">
    <location>
        <begin position="566"/>
        <end position="641"/>
    </location>
</feature>
<feature type="domain" description="DNA2/NAM7 helicase helicase" evidence="6">
    <location>
        <begin position="250"/>
        <end position="446"/>
    </location>
</feature>
<dbReference type="InterPro" id="IPR041677">
    <property type="entry name" value="DNA2/NAM7_AAA_11"/>
</dbReference>
<evidence type="ECO:0000256" key="2">
    <source>
        <dbReference type="ARBA" id="ARBA00022801"/>
    </source>
</evidence>
<dbReference type="AlphaFoldDB" id="A0AAW1KQW5"/>
<keyword evidence="3" id="KW-0347">Helicase</keyword>
<dbReference type="GO" id="GO:0005524">
    <property type="term" value="F:ATP binding"/>
    <property type="evidence" value="ECO:0007669"/>
    <property type="project" value="UniProtKB-KW"/>
</dbReference>
<dbReference type="GO" id="GO:0004386">
    <property type="term" value="F:helicase activity"/>
    <property type="evidence" value="ECO:0007669"/>
    <property type="project" value="UniProtKB-KW"/>
</dbReference>
<feature type="compositionally biased region" description="Basic and acidic residues" evidence="5">
    <location>
        <begin position="415"/>
        <end position="445"/>
    </location>
</feature>
<reference evidence="9" key="1">
    <citation type="submission" date="2024-03" db="EMBL/GenBank/DDBJ databases">
        <title>WGS assembly of Saponaria officinalis var. Norfolk2.</title>
        <authorList>
            <person name="Jenkins J."/>
            <person name="Shu S."/>
            <person name="Grimwood J."/>
            <person name="Barry K."/>
            <person name="Goodstein D."/>
            <person name="Schmutz J."/>
            <person name="Leebens-Mack J."/>
            <person name="Osbourn A."/>
        </authorList>
    </citation>
    <scope>NUCLEOTIDE SEQUENCE [LARGE SCALE GENOMIC DNA]</scope>
    <source>
        <strain evidence="9">JIC</strain>
    </source>
</reference>
<feature type="domain" description="DNA2/NAM7 helicase-like C-terminal" evidence="7">
    <location>
        <begin position="649"/>
        <end position="845"/>
    </location>
</feature>
<sequence>MNMFTSNKTETTSISLPEVVLSWSLRDVLNKNLYKDKVKRIPEVFSSTLEYITSFRLPLLEETRASLCSGIESVGQAPACEIIRIEYSKGYKPPKELYYNILTKKIKDFKINCGHYDPEAGDLVVLTNTKPRRTEDLIKPDQPLLLALVSPTDDESDMTRLLLSKDVGSDLCPRLGEPVTRVFVTYLTNLITNMRIWKALHPDPLVSISLVSKILTPIITDTGADCHDSFFDESISIMDSKLREALESFKLDESQKSAVLDSIAMTKRTRQGGRLKFIWGPPGTGKTKTVASLLFSLFRLKCRTLACAPTNIAVLQVALRLMDLLSGSLKYDTYGLGDVVLFGNGDRMKVDDHHELLNVFLDYRAEVLSQCLSPFNGWKHTLDSMISLLEDPEEQYLKYLRNNGSLDENSESDDDQSKDSNVKGDNDSEDDKPAEGKASKRNSREHWKDVIGQSLKASSGTPGHEEAQSEELMTFEEFVRKRFYTLGDRMTFLMTNLYTHLPTSYIALDVVQRMITLLDHLKTLKYAKGKTNHAYKLTMKRGEFLEILKSLPDQFSLPVTVFTGIQSIKNFCLMNANLIFCTASSSAKMQTEDMKPVEMLIIDEAAQLKECESLIPLQIPGLSNAVFIGDDRQLPAMVQSKVADNVDFGRSLFERLSKLGQKKHLLKVQYRMHPAISLFPNNNFYQKQIIDATCVKLLSYKRSFLVEEMYGPYSFINVSRGKENFERGHSARNLVEAAVVDQIIVKLFKRHCSTKQKVSVGVISPYKGQVGLIQENTGKRYAKCDKNEFSVSVRSVDGFQGGEEDIIIISTVRSNGNGSIGFLSNHQRTNVALTRARHCLWVIGNGTTLSNSASVWKDLVDDAKTRGCFYNADEDNDLNQAIIHAENDSVDALSRQLAAINIRHGRAYLR</sequence>
<dbReference type="InterPro" id="IPR041679">
    <property type="entry name" value="DNA2/NAM7-like_C"/>
</dbReference>
<dbReference type="SUPFAM" id="SSF52540">
    <property type="entry name" value="P-loop containing nucleoside triphosphate hydrolases"/>
    <property type="match status" value="1"/>
</dbReference>
<evidence type="ECO:0000259" key="8">
    <source>
        <dbReference type="Pfam" id="PF20073"/>
    </source>
</evidence>
<gene>
    <name evidence="9" type="ORF">RND81_05G047900</name>
</gene>
<comment type="caution">
    <text evidence="9">The sequence shown here is derived from an EMBL/GenBank/DDBJ whole genome shotgun (WGS) entry which is preliminary data.</text>
</comment>
<evidence type="ECO:0000259" key="7">
    <source>
        <dbReference type="Pfam" id="PF13087"/>
    </source>
</evidence>
<dbReference type="Proteomes" id="UP001443914">
    <property type="component" value="Unassembled WGS sequence"/>
</dbReference>
<dbReference type="PANTHER" id="PTHR10887:SF522">
    <property type="entry name" value="P-LOOP CONTAINING NUCLEOSIDE TRIPHOSPHATE HYDROLASES SUPERFAMILY PROTEIN"/>
    <property type="match status" value="1"/>
</dbReference>
<dbReference type="Pfam" id="PF13087">
    <property type="entry name" value="AAA_12"/>
    <property type="match status" value="1"/>
</dbReference>
<proteinExistence type="predicted"/>
<dbReference type="CDD" id="cd18808">
    <property type="entry name" value="SF1_C_Upf1"/>
    <property type="match status" value="1"/>
</dbReference>
<name>A0AAW1KQW5_SAPOF</name>
<organism evidence="9 10">
    <name type="scientific">Saponaria officinalis</name>
    <name type="common">Common soapwort</name>
    <name type="synonym">Lychnis saponaria</name>
    <dbReference type="NCBI Taxonomy" id="3572"/>
    <lineage>
        <taxon>Eukaryota</taxon>
        <taxon>Viridiplantae</taxon>
        <taxon>Streptophyta</taxon>
        <taxon>Embryophyta</taxon>
        <taxon>Tracheophyta</taxon>
        <taxon>Spermatophyta</taxon>
        <taxon>Magnoliopsida</taxon>
        <taxon>eudicotyledons</taxon>
        <taxon>Gunneridae</taxon>
        <taxon>Pentapetalae</taxon>
        <taxon>Caryophyllales</taxon>
        <taxon>Caryophyllaceae</taxon>
        <taxon>Caryophylleae</taxon>
        <taxon>Saponaria</taxon>
    </lineage>
</organism>
<dbReference type="Pfam" id="PF13086">
    <property type="entry name" value="AAA_11"/>
    <property type="match status" value="2"/>
</dbReference>
<dbReference type="FunFam" id="3.40.50.300:FF:000326">
    <property type="entry name" value="P-loop containing nucleoside triphosphate hydrolase"/>
    <property type="match status" value="1"/>
</dbReference>
<evidence type="ECO:0000259" key="6">
    <source>
        <dbReference type="Pfam" id="PF13086"/>
    </source>
</evidence>
<feature type="region of interest" description="Disordered" evidence="5">
    <location>
        <begin position="404"/>
        <end position="445"/>
    </location>
</feature>
<dbReference type="InterPro" id="IPR045055">
    <property type="entry name" value="DNA2/NAM7-like"/>
</dbReference>
<evidence type="ECO:0000256" key="1">
    <source>
        <dbReference type="ARBA" id="ARBA00022741"/>
    </source>
</evidence>
<dbReference type="InterPro" id="IPR045529">
    <property type="entry name" value="DUF6469"/>
</dbReference>
<evidence type="ECO:0000313" key="9">
    <source>
        <dbReference type="EMBL" id="KAK9724097.1"/>
    </source>
</evidence>
<accession>A0AAW1KQW5</accession>
<evidence type="ECO:0000256" key="3">
    <source>
        <dbReference type="ARBA" id="ARBA00022806"/>
    </source>
</evidence>
<dbReference type="Gene3D" id="3.40.50.300">
    <property type="entry name" value="P-loop containing nucleotide triphosphate hydrolases"/>
    <property type="match status" value="2"/>
</dbReference>
<evidence type="ECO:0000256" key="4">
    <source>
        <dbReference type="ARBA" id="ARBA00022840"/>
    </source>
</evidence>
<dbReference type="GO" id="GO:0016787">
    <property type="term" value="F:hydrolase activity"/>
    <property type="evidence" value="ECO:0007669"/>
    <property type="project" value="UniProtKB-KW"/>
</dbReference>
<keyword evidence="4" id="KW-0067">ATP-binding</keyword>
<dbReference type="GO" id="GO:0005694">
    <property type="term" value="C:chromosome"/>
    <property type="evidence" value="ECO:0007669"/>
    <property type="project" value="UniProtKB-ARBA"/>
</dbReference>
<protein>
    <submittedName>
        <fullName evidence="9">Uncharacterized protein</fullName>
    </submittedName>
</protein>
<dbReference type="InterPro" id="IPR047187">
    <property type="entry name" value="SF1_C_Upf1"/>
</dbReference>
<feature type="domain" description="DUF6469" evidence="8">
    <location>
        <begin position="115"/>
        <end position="201"/>
    </location>
</feature>
<dbReference type="Pfam" id="PF20073">
    <property type="entry name" value="DUF6469"/>
    <property type="match status" value="1"/>
</dbReference>
<keyword evidence="1" id="KW-0547">Nucleotide-binding</keyword>
<evidence type="ECO:0000256" key="5">
    <source>
        <dbReference type="SAM" id="MobiDB-lite"/>
    </source>
</evidence>
<keyword evidence="2" id="KW-0378">Hydrolase</keyword>